<protein>
    <submittedName>
        <fullName evidence="5">5-keto-4-deoxy-D-glucarate aldolase</fullName>
        <ecNumber evidence="5">4.1.2.20</ecNumber>
    </submittedName>
</protein>
<dbReference type="PANTHER" id="PTHR30502:SF0">
    <property type="entry name" value="PHOSPHOENOLPYRUVATE CARBOXYLASE FAMILY PROTEIN"/>
    <property type="match status" value="1"/>
</dbReference>
<dbReference type="InterPro" id="IPR040442">
    <property type="entry name" value="Pyrv_kinase-like_dom_sf"/>
</dbReference>
<keyword evidence="2" id="KW-0479">Metal-binding</keyword>
<evidence type="ECO:0000259" key="4">
    <source>
        <dbReference type="Pfam" id="PF03328"/>
    </source>
</evidence>
<dbReference type="EC" id="4.1.2.20" evidence="5"/>
<dbReference type="Proteomes" id="UP000317648">
    <property type="component" value="Chromosome"/>
</dbReference>
<sequence>MNAKTLKEKLTKGDTVYGTFFTHSVCPAMVEFIPPNSLDFVIVSAEHNALELAEFLPIRYALALKGIPCLVRTHSRDPSDVSKVCDSFDGVVVPYVEDVQEAKELAAAAVYRPLKGARLNTVLSGGKWPSKQSEAYIAKKNESTLFIPMIESVPAVENLDEICSIPGVNAAFVGPGDLTCSMGIPGEYDHPDLIAMMQRIIDTADRHHVAAGCWYGERRQVVRTLRQGARLVVYSNDSAMLGQAMQSAYSEFRNI</sequence>
<dbReference type="RefSeq" id="WP_145054051.1">
    <property type="nucleotide sequence ID" value="NZ_CP036433.1"/>
</dbReference>
<feature type="domain" description="HpcH/HpaI aldolase/citrate lyase" evidence="4">
    <location>
        <begin position="20"/>
        <end position="237"/>
    </location>
</feature>
<dbReference type="InterPro" id="IPR005000">
    <property type="entry name" value="Aldolase/citrate-lyase_domain"/>
</dbReference>
<dbReference type="GO" id="GO:0008672">
    <property type="term" value="F:2-dehydro-3-deoxyglucarate aldolase activity"/>
    <property type="evidence" value="ECO:0007669"/>
    <property type="project" value="UniProtKB-EC"/>
</dbReference>
<dbReference type="EMBL" id="CP036433">
    <property type="protein sequence ID" value="QDU95293.1"/>
    <property type="molecule type" value="Genomic_DNA"/>
</dbReference>
<dbReference type="Gene3D" id="3.20.20.60">
    <property type="entry name" value="Phosphoenolpyruvate-binding domains"/>
    <property type="match status" value="1"/>
</dbReference>
<keyword evidence="3 5" id="KW-0456">Lyase</keyword>
<dbReference type="GO" id="GO:0046872">
    <property type="term" value="F:metal ion binding"/>
    <property type="evidence" value="ECO:0007669"/>
    <property type="project" value="UniProtKB-KW"/>
</dbReference>
<evidence type="ECO:0000256" key="3">
    <source>
        <dbReference type="ARBA" id="ARBA00023239"/>
    </source>
</evidence>
<dbReference type="Pfam" id="PF03328">
    <property type="entry name" value="HpcH_HpaI"/>
    <property type="match status" value="1"/>
</dbReference>
<dbReference type="GO" id="GO:0005737">
    <property type="term" value="C:cytoplasm"/>
    <property type="evidence" value="ECO:0007669"/>
    <property type="project" value="TreeGrafter"/>
</dbReference>
<dbReference type="InterPro" id="IPR050251">
    <property type="entry name" value="HpcH-HpaI_aldolase"/>
</dbReference>
<evidence type="ECO:0000313" key="5">
    <source>
        <dbReference type="EMBL" id="QDU95293.1"/>
    </source>
</evidence>
<evidence type="ECO:0000313" key="6">
    <source>
        <dbReference type="Proteomes" id="UP000317648"/>
    </source>
</evidence>
<accession>A0A518DTX9</accession>
<organism evidence="5 6">
    <name type="scientific">Lignipirellula cremea</name>
    <dbReference type="NCBI Taxonomy" id="2528010"/>
    <lineage>
        <taxon>Bacteria</taxon>
        <taxon>Pseudomonadati</taxon>
        <taxon>Planctomycetota</taxon>
        <taxon>Planctomycetia</taxon>
        <taxon>Pirellulales</taxon>
        <taxon>Pirellulaceae</taxon>
        <taxon>Lignipirellula</taxon>
    </lineage>
</organism>
<evidence type="ECO:0000256" key="1">
    <source>
        <dbReference type="ARBA" id="ARBA00005568"/>
    </source>
</evidence>
<dbReference type="SUPFAM" id="SSF51621">
    <property type="entry name" value="Phosphoenolpyruvate/pyruvate domain"/>
    <property type="match status" value="1"/>
</dbReference>
<dbReference type="InterPro" id="IPR015813">
    <property type="entry name" value="Pyrv/PenolPyrv_kinase-like_dom"/>
</dbReference>
<dbReference type="AlphaFoldDB" id="A0A518DTX9"/>
<reference evidence="5 6" key="1">
    <citation type="submission" date="2019-02" db="EMBL/GenBank/DDBJ databases">
        <title>Deep-cultivation of Planctomycetes and their phenomic and genomic characterization uncovers novel biology.</title>
        <authorList>
            <person name="Wiegand S."/>
            <person name="Jogler M."/>
            <person name="Boedeker C."/>
            <person name="Pinto D."/>
            <person name="Vollmers J."/>
            <person name="Rivas-Marin E."/>
            <person name="Kohn T."/>
            <person name="Peeters S.H."/>
            <person name="Heuer A."/>
            <person name="Rast P."/>
            <person name="Oberbeckmann S."/>
            <person name="Bunk B."/>
            <person name="Jeske O."/>
            <person name="Meyerdierks A."/>
            <person name="Storesund J.E."/>
            <person name="Kallscheuer N."/>
            <person name="Luecker S."/>
            <person name="Lage O.M."/>
            <person name="Pohl T."/>
            <person name="Merkel B.J."/>
            <person name="Hornburger P."/>
            <person name="Mueller R.-W."/>
            <person name="Bruemmer F."/>
            <person name="Labrenz M."/>
            <person name="Spormann A.M."/>
            <person name="Op den Camp H."/>
            <person name="Overmann J."/>
            <person name="Amann R."/>
            <person name="Jetten M.S.M."/>
            <person name="Mascher T."/>
            <person name="Medema M.H."/>
            <person name="Devos D.P."/>
            <person name="Kaster A.-K."/>
            <person name="Ovreas L."/>
            <person name="Rohde M."/>
            <person name="Galperin M.Y."/>
            <person name="Jogler C."/>
        </authorList>
    </citation>
    <scope>NUCLEOTIDE SEQUENCE [LARGE SCALE GENOMIC DNA]</scope>
    <source>
        <strain evidence="5 6">Pla85_3_4</strain>
    </source>
</reference>
<proteinExistence type="inferred from homology"/>
<gene>
    <name evidence="5" type="primary">garL_1</name>
    <name evidence="5" type="ORF">Pla8534_31080</name>
</gene>
<name>A0A518DTX9_9BACT</name>
<comment type="similarity">
    <text evidence="1">Belongs to the HpcH/HpaI aldolase family.</text>
</comment>
<dbReference type="OrthoDB" id="86160at2"/>
<evidence type="ECO:0000256" key="2">
    <source>
        <dbReference type="ARBA" id="ARBA00022723"/>
    </source>
</evidence>
<dbReference type="PANTHER" id="PTHR30502">
    <property type="entry name" value="2-KETO-3-DEOXY-L-RHAMNONATE ALDOLASE"/>
    <property type="match status" value="1"/>
</dbReference>
<dbReference type="KEGG" id="lcre:Pla8534_31080"/>
<keyword evidence="6" id="KW-1185">Reference proteome</keyword>